<dbReference type="SUPFAM" id="SSF53335">
    <property type="entry name" value="S-adenosyl-L-methionine-dependent methyltransferases"/>
    <property type="match status" value="1"/>
</dbReference>
<geneLocation type="plasmid" evidence="2 3">
    <name>2</name>
</geneLocation>
<organism evidence="2 3">
    <name type="scientific">Methylocella tundrae</name>
    <dbReference type="NCBI Taxonomy" id="227605"/>
    <lineage>
        <taxon>Bacteria</taxon>
        <taxon>Pseudomonadati</taxon>
        <taxon>Pseudomonadota</taxon>
        <taxon>Alphaproteobacteria</taxon>
        <taxon>Hyphomicrobiales</taxon>
        <taxon>Beijerinckiaceae</taxon>
        <taxon>Methylocella</taxon>
    </lineage>
</organism>
<reference evidence="2 3" key="1">
    <citation type="submission" date="2019-03" db="EMBL/GenBank/DDBJ databases">
        <authorList>
            <person name="Kox A.R. M."/>
        </authorList>
    </citation>
    <scope>NUCLEOTIDE SEQUENCE [LARGE SCALE GENOMIC DNA]</scope>
    <source>
        <strain evidence="2">MTUNDRAET4 annotated genome</strain>
        <plasmid evidence="3">2</plasmid>
    </source>
</reference>
<evidence type="ECO:0000259" key="1">
    <source>
        <dbReference type="Pfam" id="PF13649"/>
    </source>
</evidence>
<gene>
    <name evidence="2" type="ORF">MTUNDRAET4_0385</name>
</gene>
<dbReference type="EMBL" id="LR536451">
    <property type="protein sequence ID" value="VFU16802.1"/>
    <property type="molecule type" value="Genomic_DNA"/>
</dbReference>
<keyword evidence="2" id="KW-0614">Plasmid</keyword>
<sequence length="207" mass="22767">MSDNQEIERWNARYASEDYVFGTAPNAFLVSQRDLLKPGQRALAVADGEGRNGVWLARQGLDVLSIDFSEAALAKARKLAAEAGVTLQTECCDLAAWNWGAPRFDLVAAIFIQFAAPPFREIIFHRINDVLKPGGLLLLQGYRPEQLGYKTGGPPQRENLYTAAMLREAFGDMTILKIAEYDAERAGSGCLNSFPRKISGVPPGCFR</sequence>
<name>A0A4U8Z7E7_METTU</name>
<proteinExistence type="predicted"/>
<dbReference type="InterPro" id="IPR029063">
    <property type="entry name" value="SAM-dependent_MTases_sf"/>
</dbReference>
<feature type="domain" description="Methyltransferase" evidence="1">
    <location>
        <begin position="43"/>
        <end position="135"/>
    </location>
</feature>
<evidence type="ECO:0000313" key="2">
    <source>
        <dbReference type="EMBL" id="VFU16802.1"/>
    </source>
</evidence>
<dbReference type="KEGG" id="mtun:MTUNDRAET4_0385.1"/>
<accession>A0A4U8Z7E7</accession>
<dbReference type="InterPro" id="IPR041698">
    <property type="entry name" value="Methyltransf_25"/>
</dbReference>
<keyword evidence="2" id="KW-0489">Methyltransferase</keyword>
<protein>
    <submittedName>
        <fullName evidence="2">Methyltransferase type 11</fullName>
    </submittedName>
</protein>
<dbReference type="Gene3D" id="3.40.50.150">
    <property type="entry name" value="Vaccinia Virus protein VP39"/>
    <property type="match status" value="1"/>
</dbReference>
<dbReference type="AlphaFoldDB" id="A0A4U8Z7E7"/>
<dbReference type="Pfam" id="PF13649">
    <property type="entry name" value="Methyltransf_25"/>
    <property type="match status" value="1"/>
</dbReference>
<keyword evidence="2" id="KW-0808">Transferase</keyword>
<dbReference type="GO" id="GO:0032259">
    <property type="term" value="P:methylation"/>
    <property type="evidence" value="ECO:0007669"/>
    <property type="project" value="UniProtKB-KW"/>
</dbReference>
<evidence type="ECO:0000313" key="3">
    <source>
        <dbReference type="Proteomes" id="UP000294360"/>
    </source>
</evidence>
<dbReference type="CDD" id="cd02440">
    <property type="entry name" value="AdoMet_MTases"/>
    <property type="match status" value="1"/>
</dbReference>
<dbReference type="GO" id="GO:0008168">
    <property type="term" value="F:methyltransferase activity"/>
    <property type="evidence" value="ECO:0007669"/>
    <property type="project" value="UniProtKB-KW"/>
</dbReference>
<dbReference type="RefSeq" id="WP_244606046.1">
    <property type="nucleotide sequence ID" value="NZ_CP139088.1"/>
</dbReference>
<dbReference type="Proteomes" id="UP000294360">
    <property type="component" value="Plasmid 2"/>
</dbReference>